<organism evidence="1 2">
    <name type="scientific">Rubellicoccus peritrichatus</name>
    <dbReference type="NCBI Taxonomy" id="3080537"/>
    <lineage>
        <taxon>Bacteria</taxon>
        <taxon>Pseudomonadati</taxon>
        <taxon>Verrucomicrobiota</taxon>
        <taxon>Opitutia</taxon>
        <taxon>Puniceicoccales</taxon>
        <taxon>Cerasicoccaceae</taxon>
        <taxon>Rubellicoccus</taxon>
    </lineage>
</organism>
<accession>A0AAQ3QU65</accession>
<proteinExistence type="predicted"/>
<sequence length="131" mass="15069">MSFKFRTQVSKADCDGLKQFIRSRQVDYCQKALEANWSAQGLPVVLQRNTYDIYFELVHCHCDFRAPIKVNDTLDIHVSLFKHDHHSLVYDFSLERDGKVVGATLSIHRSHSVKTNEVCGIHPELIEKILA</sequence>
<evidence type="ECO:0000313" key="2">
    <source>
        <dbReference type="Proteomes" id="UP001304300"/>
    </source>
</evidence>
<keyword evidence="2" id="KW-1185">Reference proteome</keyword>
<name>A0AAQ3QU65_9BACT</name>
<dbReference type="Gene3D" id="3.10.129.10">
    <property type="entry name" value="Hotdog Thioesterase"/>
    <property type="match status" value="1"/>
</dbReference>
<evidence type="ECO:0000313" key="1">
    <source>
        <dbReference type="EMBL" id="WOO39317.1"/>
    </source>
</evidence>
<protein>
    <submittedName>
        <fullName evidence="1">Hotdog domain-containing protein</fullName>
    </submittedName>
</protein>
<dbReference type="EMBL" id="CP136920">
    <property type="protein sequence ID" value="WOO39317.1"/>
    <property type="molecule type" value="Genomic_DNA"/>
</dbReference>
<dbReference type="RefSeq" id="WP_317831167.1">
    <property type="nucleotide sequence ID" value="NZ_CP136920.1"/>
</dbReference>
<dbReference type="AlphaFoldDB" id="A0AAQ3QU65"/>
<dbReference type="SUPFAM" id="SSF54637">
    <property type="entry name" value="Thioesterase/thiol ester dehydrase-isomerase"/>
    <property type="match status" value="1"/>
</dbReference>
<dbReference type="Pfam" id="PF13279">
    <property type="entry name" value="4HBT_2"/>
    <property type="match status" value="1"/>
</dbReference>
<dbReference type="KEGG" id="puo:RZN69_11895"/>
<gene>
    <name evidence="1" type="ORF">RZN69_11895</name>
</gene>
<reference evidence="1 2" key="1">
    <citation type="submission" date="2023-10" db="EMBL/GenBank/DDBJ databases">
        <title>Rubellicoccus peritrichatus gen. nov., sp. nov., isolated from an algae of coral reef tank.</title>
        <authorList>
            <person name="Luo J."/>
        </authorList>
    </citation>
    <scope>NUCLEOTIDE SEQUENCE [LARGE SCALE GENOMIC DNA]</scope>
    <source>
        <strain evidence="1 2">CR14</strain>
    </source>
</reference>
<dbReference type="InterPro" id="IPR029069">
    <property type="entry name" value="HotDog_dom_sf"/>
</dbReference>
<dbReference type="Proteomes" id="UP001304300">
    <property type="component" value="Chromosome"/>
</dbReference>